<dbReference type="NCBIfam" id="TIGR01413">
    <property type="entry name" value="Dyp_perox_fam"/>
    <property type="match status" value="1"/>
</dbReference>
<reference evidence="17 18" key="1">
    <citation type="journal article" date="2014" name="Int. J. Syst. Evol. Microbiol.">
        <title>Complete genome sequence of Corynebacterium casei LMG S-19264T (=DSM 44701T), isolated from a smear-ripened cheese.</title>
        <authorList>
            <consortium name="US DOE Joint Genome Institute (JGI-PGF)"/>
            <person name="Walter F."/>
            <person name="Albersmeier A."/>
            <person name="Kalinowski J."/>
            <person name="Ruckert C."/>
        </authorList>
    </citation>
    <scope>NUCLEOTIDE SEQUENCE [LARGE SCALE GENOMIC DNA]</scope>
    <source>
        <strain evidence="17 18">CCM 8669</strain>
    </source>
</reference>
<dbReference type="Pfam" id="PF04261">
    <property type="entry name" value="Dyp_perox_N"/>
    <property type="match status" value="1"/>
</dbReference>
<proteinExistence type="inferred from homology"/>
<sequence>MAEKKQTGPKTGLSRRAALGSAASLVAVAGAASAGYAWGAHSEEGEQQNASDSYDFHGDHQTGIETPAQDRMHFASLNVKVKDRDELQELFEDWTTAARQLMAGQPVGREKPYQAPPDDTGEAMDLSAAHLTLTFGLGRSLFVDADGNDRLGLKDKMPPALIEIPKMSGDMLEENRSGGDLCIQACADDPQVAVHAVRNLVRIARGRAVIAWSQLGFGRTSSTSTSQVTPRNLFGFKDGTANLKTEDPELLDQHVWASSSNSEGSPDWMTGGSYCATRRIAMMIEPWDRAPLQEQEEIVGRTKKEGAPLSGGGEFDEPDFSMQGKTGPIIPADSHVRLMHPDQNKGVQMLRRGYNYTDGTDGLGHLDAGLFFIAYVCDPRTHFVPLLQTMMKSDAMSEYLRHTGSALFAVPPGVKDENDFLASGLFA</sequence>
<comment type="caution">
    <text evidence="17">The sequence shown here is derived from an EMBL/GenBank/DDBJ whole genome shotgun (WGS) entry which is preliminary data.</text>
</comment>
<dbReference type="InterPro" id="IPR006314">
    <property type="entry name" value="Dyp_peroxidase"/>
</dbReference>
<evidence type="ECO:0000313" key="17">
    <source>
        <dbReference type="EMBL" id="GGH63804.1"/>
    </source>
</evidence>
<dbReference type="GO" id="GO:0005829">
    <property type="term" value="C:cytosol"/>
    <property type="evidence" value="ECO:0007669"/>
    <property type="project" value="TreeGrafter"/>
</dbReference>
<dbReference type="Pfam" id="PF20628">
    <property type="entry name" value="Dyp_perox_C"/>
    <property type="match status" value="1"/>
</dbReference>
<dbReference type="GO" id="GO:0046872">
    <property type="term" value="F:metal ion binding"/>
    <property type="evidence" value="ECO:0007669"/>
    <property type="project" value="UniProtKB-KW"/>
</dbReference>
<feature type="domain" description="Dyp-type peroxidase N-terminal" evidence="15">
    <location>
        <begin position="61"/>
        <end position="217"/>
    </location>
</feature>
<dbReference type="EC" id="1.11.1.-" evidence="13"/>
<dbReference type="GO" id="GO:0033212">
    <property type="term" value="P:iron import into cell"/>
    <property type="evidence" value="ECO:0007669"/>
    <property type="project" value="InterPro"/>
</dbReference>
<dbReference type="InterPro" id="IPR048328">
    <property type="entry name" value="Dyp_perox_C"/>
</dbReference>
<comment type="catalytic activity">
    <reaction evidence="12">
        <text>heme b + 2 H(+) = protoporphyrin IX + Fe(2+)</text>
        <dbReference type="Rhea" id="RHEA:22584"/>
        <dbReference type="ChEBI" id="CHEBI:15378"/>
        <dbReference type="ChEBI" id="CHEBI:29033"/>
        <dbReference type="ChEBI" id="CHEBI:57306"/>
        <dbReference type="ChEBI" id="CHEBI:60344"/>
        <dbReference type="EC" id="4.98.1.1"/>
    </reaction>
    <physiologicalReaction direction="left-to-right" evidence="12">
        <dbReference type="Rhea" id="RHEA:22585"/>
    </physiologicalReaction>
</comment>
<evidence type="ECO:0000256" key="10">
    <source>
        <dbReference type="ARBA" id="ARBA00033771"/>
    </source>
</evidence>
<dbReference type="NCBIfam" id="TIGR01412">
    <property type="entry name" value="tat_substr_1"/>
    <property type="match status" value="1"/>
</dbReference>
<keyword evidence="4 13" id="KW-0479">Metal-binding</keyword>
<evidence type="ECO:0000256" key="5">
    <source>
        <dbReference type="ARBA" id="ARBA00022729"/>
    </source>
</evidence>
<comment type="similarity">
    <text evidence="9 13">Belongs to the DyP-type peroxidase family.</text>
</comment>
<keyword evidence="7 13" id="KW-0408">Iron</keyword>
<keyword evidence="6 13" id="KW-0560">Oxidoreductase</keyword>
<dbReference type="InterPro" id="IPR011008">
    <property type="entry name" value="Dimeric_a/b-barrel"/>
</dbReference>
<feature type="domain" description="Dyp-type peroxidase C-terminal" evidence="16">
    <location>
        <begin position="229"/>
        <end position="415"/>
    </location>
</feature>
<evidence type="ECO:0000256" key="3">
    <source>
        <dbReference type="ARBA" id="ARBA00022617"/>
    </source>
</evidence>
<evidence type="ECO:0000256" key="8">
    <source>
        <dbReference type="ARBA" id="ARBA00023239"/>
    </source>
</evidence>
<evidence type="ECO:0000256" key="11">
    <source>
        <dbReference type="ARBA" id="ARBA00033775"/>
    </source>
</evidence>
<evidence type="ECO:0000256" key="14">
    <source>
        <dbReference type="SAM" id="MobiDB-lite"/>
    </source>
</evidence>
<name>A0A917IUY5_9MICC</name>
<evidence type="ECO:0000313" key="18">
    <source>
        <dbReference type="Proteomes" id="UP000600171"/>
    </source>
</evidence>
<dbReference type="InterPro" id="IPR006311">
    <property type="entry name" value="TAT_signal"/>
</dbReference>
<keyword evidence="5" id="KW-0732">Signal</keyword>
<comment type="function">
    <text evidence="13">Involved in the recovery of exogenous heme iron. Extracts iron from heme while preserving the protoporphyrin ring intact.</text>
</comment>
<dbReference type="GO" id="GO:0004325">
    <property type="term" value="F:ferrochelatase activity"/>
    <property type="evidence" value="ECO:0007669"/>
    <property type="project" value="UniProtKB-EC"/>
</dbReference>
<keyword evidence="2 13" id="KW-0575">Peroxidase</keyword>
<dbReference type="Proteomes" id="UP000600171">
    <property type="component" value="Unassembled WGS sequence"/>
</dbReference>
<feature type="compositionally biased region" description="Basic and acidic residues" evidence="14">
    <location>
        <begin position="54"/>
        <end position="66"/>
    </location>
</feature>
<evidence type="ECO:0000256" key="12">
    <source>
        <dbReference type="ARBA" id="ARBA00048856"/>
    </source>
</evidence>
<dbReference type="AlphaFoldDB" id="A0A917IUY5"/>
<evidence type="ECO:0000256" key="6">
    <source>
        <dbReference type="ARBA" id="ARBA00023002"/>
    </source>
</evidence>
<evidence type="ECO:0000256" key="2">
    <source>
        <dbReference type="ARBA" id="ARBA00022559"/>
    </source>
</evidence>
<evidence type="ECO:0000256" key="4">
    <source>
        <dbReference type="ARBA" id="ARBA00022723"/>
    </source>
</evidence>
<evidence type="ECO:0000256" key="1">
    <source>
        <dbReference type="ARBA" id="ARBA00004196"/>
    </source>
</evidence>
<protein>
    <recommendedName>
        <fullName evidence="10 13">Deferrochelatase</fullName>
        <ecNumber evidence="13">1.11.1.-</ecNumber>
    </recommendedName>
    <alternativeName>
        <fullName evidence="11 13">Peroxidase EfeB</fullName>
    </alternativeName>
</protein>
<dbReference type="InterPro" id="IPR048327">
    <property type="entry name" value="Dyp_perox_N"/>
</dbReference>
<keyword evidence="18" id="KW-1185">Reference proteome</keyword>
<dbReference type="GO" id="GO:0030313">
    <property type="term" value="C:cell envelope"/>
    <property type="evidence" value="ECO:0007669"/>
    <property type="project" value="UniProtKB-SubCell"/>
</dbReference>
<accession>A0A917IUY5</accession>
<evidence type="ECO:0000259" key="16">
    <source>
        <dbReference type="Pfam" id="PF20628"/>
    </source>
</evidence>
<dbReference type="PANTHER" id="PTHR30521:SF4">
    <property type="entry name" value="DEFERROCHELATASE"/>
    <property type="match status" value="1"/>
</dbReference>
<dbReference type="InterPro" id="IPR006313">
    <property type="entry name" value="EfeB/EfeN"/>
</dbReference>
<feature type="region of interest" description="Disordered" evidence="14">
    <location>
        <begin position="40"/>
        <end position="66"/>
    </location>
</feature>
<comment type="subcellular location">
    <subcellularLocation>
        <location evidence="1">Cell envelope</location>
    </subcellularLocation>
</comment>
<evidence type="ECO:0000256" key="13">
    <source>
        <dbReference type="RuleBase" id="RU365017"/>
    </source>
</evidence>
<organism evidence="17 18">
    <name type="scientific">Rothia aerolata</name>
    <dbReference type="NCBI Taxonomy" id="1812262"/>
    <lineage>
        <taxon>Bacteria</taxon>
        <taxon>Bacillati</taxon>
        <taxon>Actinomycetota</taxon>
        <taxon>Actinomycetes</taxon>
        <taxon>Micrococcales</taxon>
        <taxon>Micrococcaceae</taxon>
        <taxon>Rothia</taxon>
    </lineage>
</organism>
<dbReference type="GO" id="GO:0020037">
    <property type="term" value="F:heme binding"/>
    <property type="evidence" value="ECO:0007669"/>
    <property type="project" value="InterPro"/>
</dbReference>
<dbReference type="GO" id="GO:0004601">
    <property type="term" value="F:peroxidase activity"/>
    <property type="evidence" value="ECO:0007669"/>
    <property type="project" value="UniProtKB-KW"/>
</dbReference>
<keyword evidence="3 13" id="KW-0349">Heme</keyword>
<dbReference type="PROSITE" id="PS51318">
    <property type="entry name" value="TAT"/>
    <property type="match status" value="1"/>
</dbReference>
<evidence type="ECO:0000256" key="7">
    <source>
        <dbReference type="ARBA" id="ARBA00023004"/>
    </source>
</evidence>
<dbReference type="SUPFAM" id="SSF54909">
    <property type="entry name" value="Dimeric alpha+beta barrel"/>
    <property type="match status" value="1"/>
</dbReference>
<comment type="cofactor">
    <cofactor evidence="13">
        <name>heme b</name>
        <dbReference type="ChEBI" id="CHEBI:60344"/>
    </cofactor>
    <text evidence="13">Binds 1 heme b (iron(II)-protoporphyrin IX) group non-covalently per subunit.</text>
</comment>
<dbReference type="EMBL" id="BMDC01000002">
    <property type="protein sequence ID" value="GGH63804.1"/>
    <property type="molecule type" value="Genomic_DNA"/>
</dbReference>
<evidence type="ECO:0000256" key="9">
    <source>
        <dbReference type="ARBA" id="ARBA00025737"/>
    </source>
</evidence>
<dbReference type="RefSeq" id="WP_188359783.1">
    <property type="nucleotide sequence ID" value="NZ_BMDC01000002.1"/>
</dbReference>
<keyword evidence="8" id="KW-0456">Lyase</keyword>
<evidence type="ECO:0000259" key="15">
    <source>
        <dbReference type="Pfam" id="PF04261"/>
    </source>
</evidence>
<dbReference type="PROSITE" id="PS51404">
    <property type="entry name" value="DYP_PEROXIDASE"/>
    <property type="match status" value="1"/>
</dbReference>
<gene>
    <name evidence="17" type="ORF">GCM10007359_15470</name>
</gene>
<dbReference type="PANTHER" id="PTHR30521">
    <property type="entry name" value="DEFERROCHELATASE/PEROXIDASE"/>
    <property type="match status" value="1"/>
</dbReference>